<dbReference type="RefSeq" id="WP_145417147.1">
    <property type="nucleotide sequence ID" value="NZ_CP036526.1"/>
</dbReference>
<dbReference type="OrthoDB" id="9801625at2"/>
<dbReference type="InterPro" id="IPR052342">
    <property type="entry name" value="MCH/BMMD"/>
</dbReference>
<dbReference type="SUPFAM" id="SSF54637">
    <property type="entry name" value="Thioesterase/thiol ester dehydrase-isomerase"/>
    <property type="match status" value="1"/>
</dbReference>
<evidence type="ECO:0000313" key="3">
    <source>
        <dbReference type="Proteomes" id="UP000319817"/>
    </source>
</evidence>
<dbReference type="InterPro" id="IPR029069">
    <property type="entry name" value="HotDog_dom_sf"/>
</dbReference>
<name>A0A517NR64_9BACT</name>
<evidence type="ECO:0000259" key="1">
    <source>
        <dbReference type="Pfam" id="PF01575"/>
    </source>
</evidence>
<gene>
    <name evidence="2" type="primary">paaZ</name>
    <name evidence="2" type="ORF">K239x_15520</name>
</gene>
<keyword evidence="3" id="KW-1185">Reference proteome</keyword>
<protein>
    <submittedName>
        <fullName evidence="2">Bifunctional protein PaaZ</fullName>
    </submittedName>
</protein>
<dbReference type="AlphaFoldDB" id="A0A517NR64"/>
<dbReference type="Gene3D" id="3.10.129.10">
    <property type="entry name" value="Hotdog Thioesterase"/>
    <property type="match status" value="1"/>
</dbReference>
<organism evidence="2 3">
    <name type="scientific">Stieleria marina</name>
    <dbReference type="NCBI Taxonomy" id="1930275"/>
    <lineage>
        <taxon>Bacteria</taxon>
        <taxon>Pseudomonadati</taxon>
        <taxon>Planctomycetota</taxon>
        <taxon>Planctomycetia</taxon>
        <taxon>Pirellulales</taxon>
        <taxon>Pirellulaceae</taxon>
        <taxon>Stieleria</taxon>
    </lineage>
</organism>
<dbReference type="PANTHER" id="PTHR43664">
    <property type="entry name" value="MONOAMINE OXIDASE-RELATED"/>
    <property type="match status" value="1"/>
</dbReference>
<feature type="domain" description="MaoC-like" evidence="1">
    <location>
        <begin position="24"/>
        <end position="116"/>
    </location>
</feature>
<proteinExistence type="predicted"/>
<dbReference type="Proteomes" id="UP000319817">
    <property type="component" value="Chromosome"/>
</dbReference>
<dbReference type="EMBL" id="CP036526">
    <property type="protein sequence ID" value="QDT09606.1"/>
    <property type="molecule type" value="Genomic_DNA"/>
</dbReference>
<dbReference type="InterPro" id="IPR002539">
    <property type="entry name" value="MaoC-like_dom"/>
</dbReference>
<reference evidence="2 3" key="1">
    <citation type="submission" date="2019-02" db="EMBL/GenBank/DDBJ databases">
        <title>Deep-cultivation of Planctomycetes and their phenomic and genomic characterization uncovers novel biology.</title>
        <authorList>
            <person name="Wiegand S."/>
            <person name="Jogler M."/>
            <person name="Boedeker C."/>
            <person name="Pinto D."/>
            <person name="Vollmers J."/>
            <person name="Rivas-Marin E."/>
            <person name="Kohn T."/>
            <person name="Peeters S.H."/>
            <person name="Heuer A."/>
            <person name="Rast P."/>
            <person name="Oberbeckmann S."/>
            <person name="Bunk B."/>
            <person name="Jeske O."/>
            <person name="Meyerdierks A."/>
            <person name="Storesund J.E."/>
            <person name="Kallscheuer N."/>
            <person name="Luecker S."/>
            <person name="Lage O.M."/>
            <person name="Pohl T."/>
            <person name="Merkel B.J."/>
            <person name="Hornburger P."/>
            <person name="Mueller R.-W."/>
            <person name="Bruemmer F."/>
            <person name="Labrenz M."/>
            <person name="Spormann A.M."/>
            <person name="Op den Camp H."/>
            <person name="Overmann J."/>
            <person name="Amann R."/>
            <person name="Jetten M.S.M."/>
            <person name="Mascher T."/>
            <person name="Medema M.H."/>
            <person name="Devos D.P."/>
            <person name="Kaster A.-K."/>
            <person name="Ovreas L."/>
            <person name="Rohde M."/>
            <person name="Galperin M.Y."/>
            <person name="Jogler C."/>
        </authorList>
    </citation>
    <scope>NUCLEOTIDE SEQUENCE [LARGE SCALE GENOMIC DNA]</scope>
    <source>
        <strain evidence="2 3">K23_9</strain>
    </source>
</reference>
<sequence>MDPKTEPDLLYFEDLKVGASWVSDWREVSGDDVADFAQLTGDHDPLHTDQGSNSPFGKPVAHGLLGLSILAGMSTTHPRVATLALVSLADWEFKSPVFFGDQVHVATEVESIEPHGRRACRVVWFRKLINQDNRVVQQGRFISLVSGKNRVKRLSANEEDSTQRGSLPPR</sequence>
<evidence type="ECO:0000313" key="2">
    <source>
        <dbReference type="EMBL" id="QDT09606.1"/>
    </source>
</evidence>
<dbReference type="PANTHER" id="PTHR43664:SF1">
    <property type="entry name" value="BETA-METHYLMALYL-COA DEHYDRATASE"/>
    <property type="match status" value="1"/>
</dbReference>
<dbReference type="Pfam" id="PF01575">
    <property type="entry name" value="MaoC_dehydratas"/>
    <property type="match status" value="1"/>
</dbReference>
<accession>A0A517NR64</accession>